<protein>
    <submittedName>
        <fullName evidence="3">Uncharacterized protein</fullName>
    </submittedName>
</protein>
<dbReference type="Gene3D" id="3.30.450.40">
    <property type="match status" value="1"/>
</dbReference>
<dbReference type="InterPro" id="IPR035965">
    <property type="entry name" value="PAS-like_dom_sf"/>
</dbReference>
<dbReference type="GO" id="GO:0000155">
    <property type="term" value="F:phosphorelay sensor kinase activity"/>
    <property type="evidence" value="ECO:0007669"/>
    <property type="project" value="InterPro"/>
</dbReference>
<dbReference type="SUPFAM" id="SSF47384">
    <property type="entry name" value="Homodimeric domain of signal transducing histidine kinase"/>
    <property type="match status" value="1"/>
</dbReference>
<dbReference type="CDD" id="cd00130">
    <property type="entry name" value="PAS"/>
    <property type="match status" value="1"/>
</dbReference>
<dbReference type="InterPro" id="IPR029016">
    <property type="entry name" value="GAF-like_dom_sf"/>
</dbReference>
<dbReference type="InterPro" id="IPR036097">
    <property type="entry name" value="HisK_dim/P_sf"/>
</dbReference>
<dbReference type="PANTHER" id="PTHR43102:SF2">
    <property type="entry name" value="GAF DOMAIN-CONTAINING PROTEIN"/>
    <property type="match status" value="1"/>
</dbReference>
<accession>A0A3D5J3D4</accession>
<name>A0A3D5J3D4_9FLAO</name>
<dbReference type="EMBL" id="DPMF01000288">
    <property type="protein sequence ID" value="HCV81870.1"/>
    <property type="molecule type" value="Genomic_DNA"/>
</dbReference>
<gene>
    <name evidence="3" type="ORF">DGQ38_12555</name>
</gene>
<evidence type="ECO:0000259" key="1">
    <source>
        <dbReference type="Pfam" id="PF01590"/>
    </source>
</evidence>
<dbReference type="InterPro" id="IPR003018">
    <property type="entry name" value="GAF"/>
</dbReference>
<dbReference type="Gene3D" id="3.30.450.20">
    <property type="entry name" value="PAS domain"/>
    <property type="match status" value="1"/>
</dbReference>
<dbReference type="SUPFAM" id="SSF55785">
    <property type="entry name" value="PYP-like sensor domain (PAS domain)"/>
    <property type="match status" value="1"/>
</dbReference>
<evidence type="ECO:0000313" key="4">
    <source>
        <dbReference type="Proteomes" id="UP000264330"/>
    </source>
</evidence>
<dbReference type="InterPro" id="IPR000014">
    <property type="entry name" value="PAS"/>
</dbReference>
<feature type="domain" description="PAS fold-3" evidence="2">
    <location>
        <begin position="211"/>
        <end position="278"/>
    </location>
</feature>
<evidence type="ECO:0000259" key="2">
    <source>
        <dbReference type="Pfam" id="PF08447"/>
    </source>
</evidence>
<dbReference type="Pfam" id="PF01590">
    <property type="entry name" value="GAF"/>
    <property type="match status" value="1"/>
</dbReference>
<dbReference type="PANTHER" id="PTHR43102">
    <property type="entry name" value="SLR1143 PROTEIN"/>
    <property type="match status" value="1"/>
</dbReference>
<evidence type="ECO:0000313" key="3">
    <source>
        <dbReference type="EMBL" id="HCV81870.1"/>
    </source>
</evidence>
<dbReference type="RefSeq" id="WP_272957712.1">
    <property type="nucleotide sequence ID" value="NZ_CAJXAW010000032.1"/>
</dbReference>
<dbReference type="SUPFAM" id="SSF55781">
    <property type="entry name" value="GAF domain-like"/>
    <property type="match status" value="1"/>
</dbReference>
<comment type="caution">
    <text evidence="3">The sequence shown here is derived from an EMBL/GenBank/DDBJ whole genome shotgun (WGS) entry which is preliminary data.</text>
</comment>
<reference evidence="3 4" key="1">
    <citation type="journal article" date="2018" name="Nat. Biotechnol.">
        <title>A standardized bacterial taxonomy based on genome phylogeny substantially revises the tree of life.</title>
        <authorList>
            <person name="Parks D.H."/>
            <person name="Chuvochina M."/>
            <person name="Waite D.W."/>
            <person name="Rinke C."/>
            <person name="Skarshewski A."/>
            <person name="Chaumeil P.A."/>
            <person name="Hugenholtz P."/>
        </authorList>
    </citation>
    <scope>NUCLEOTIDE SEQUENCE [LARGE SCALE GENOMIC DNA]</scope>
    <source>
        <strain evidence="3">UBA9359</strain>
    </source>
</reference>
<dbReference type="Pfam" id="PF08447">
    <property type="entry name" value="PAS_3"/>
    <property type="match status" value="1"/>
</dbReference>
<sequence length="369" mass="42514">MDESSRLHDLYDHQILDSNPEKIFDELTYLASLICGTPISLFSLLDKDRQWFKSVYGIELKETSRADGFCHYLLDGATSLFEINDATNDPRFKDSPLVEGFPYISYYAGAPIKSASGNILGALCVIDQKPNSLNDHQKKALQILAGKATNYLKTRKALIDQQKNIELNASRLKQILDNTPGVIFQLRIQGDIDLSFDFISRGIEDIHPNLSDKKMKEQPRSFLQYIHPEDVMGFRQSIRKSASSLSLYKYNFRILSSNGKTKWYKVRATPQHIDQKTVVWFGTLMDVSGIMEYETILEQITFDISHVIRKPLTTLLTLNSNLRNHDELNETDLREYSDMINIVIKELDVFTRKIDQFYQLKVADHQDRM</sequence>
<dbReference type="Proteomes" id="UP000264330">
    <property type="component" value="Unassembled WGS sequence"/>
</dbReference>
<proteinExistence type="predicted"/>
<dbReference type="AlphaFoldDB" id="A0A3D5J3D4"/>
<dbReference type="InterPro" id="IPR013655">
    <property type="entry name" value="PAS_fold_3"/>
</dbReference>
<feature type="domain" description="GAF" evidence="1">
    <location>
        <begin position="19"/>
        <end position="147"/>
    </location>
</feature>
<organism evidence="3 4">
    <name type="scientific">Zunongwangia profunda</name>
    <dbReference type="NCBI Taxonomy" id="398743"/>
    <lineage>
        <taxon>Bacteria</taxon>
        <taxon>Pseudomonadati</taxon>
        <taxon>Bacteroidota</taxon>
        <taxon>Flavobacteriia</taxon>
        <taxon>Flavobacteriales</taxon>
        <taxon>Flavobacteriaceae</taxon>
        <taxon>Zunongwangia</taxon>
    </lineage>
</organism>